<dbReference type="PROSITE" id="PS51352">
    <property type="entry name" value="THIOREDOXIN_2"/>
    <property type="match status" value="1"/>
</dbReference>
<feature type="domain" description="Thioredoxin" evidence="2">
    <location>
        <begin position="35"/>
        <end position="170"/>
    </location>
</feature>
<dbReference type="Gene3D" id="3.40.30.10">
    <property type="entry name" value="Glutaredoxin"/>
    <property type="match status" value="1"/>
</dbReference>
<dbReference type="eggNOG" id="COG0526">
    <property type="taxonomic scope" value="Bacteria"/>
</dbReference>
<dbReference type="GO" id="GO:0016209">
    <property type="term" value="F:antioxidant activity"/>
    <property type="evidence" value="ECO:0007669"/>
    <property type="project" value="InterPro"/>
</dbReference>
<keyword evidence="1" id="KW-0472">Membrane</keyword>
<keyword evidence="4" id="KW-1185">Reference proteome</keyword>
<evidence type="ECO:0000256" key="1">
    <source>
        <dbReference type="SAM" id="Phobius"/>
    </source>
</evidence>
<proteinExistence type="predicted"/>
<feature type="transmembrane region" description="Helical" evidence="1">
    <location>
        <begin position="12"/>
        <end position="32"/>
    </location>
</feature>
<dbReference type="InterPro" id="IPR000866">
    <property type="entry name" value="AhpC/TSA"/>
</dbReference>
<dbReference type="STRING" id="396588.Tgr7_3068"/>
<evidence type="ECO:0000313" key="4">
    <source>
        <dbReference type="Proteomes" id="UP000002383"/>
    </source>
</evidence>
<gene>
    <name evidence="3" type="ordered locus">Tgr7_3068</name>
</gene>
<keyword evidence="1" id="KW-1133">Transmembrane helix</keyword>
<dbReference type="InterPro" id="IPR013766">
    <property type="entry name" value="Thioredoxin_domain"/>
</dbReference>
<dbReference type="InterPro" id="IPR050553">
    <property type="entry name" value="Thioredoxin_ResA/DsbE_sf"/>
</dbReference>
<name>B8GPZ0_THISH</name>
<keyword evidence="1" id="KW-0812">Transmembrane</keyword>
<dbReference type="PANTHER" id="PTHR42852:SF17">
    <property type="entry name" value="THIOREDOXIN-LIKE PROTEIN HI_1115"/>
    <property type="match status" value="1"/>
</dbReference>
<reference evidence="3 4" key="1">
    <citation type="journal article" date="2011" name="Stand. Genomic Sci.">
        <title>Complete genome sequence of 'Thioalkalivibrio sulfidophilus' HL-EbGr7.</title>
        <authorList>
            <person name="Muyzer G."/>
            <person name="Sorokin D.Y."/>
            <person name="Mavromatis K."/>
            <person name="Lapidus A."/>
            <person name="Clum A."/>
            <person name="Ivanova N."/>
            <person name="Pati A."/>
            <person name="d'Haeseleer P."/>
            <person name="Woyke T."/>
            <person name="Kyrpides N.C."/>
        </authorList>
    </citation>
    <scope>NUCLEOTIDE SEQUENCE [LARGE SCALE GENOMIC DNA]</scope>
    <source>
        <strain evidence="3 4">HL-EbGR7</strain>
    </source>
</reference>
<dbReference type="Proteomes" id="UP000002383">
    <property type="component" value="Chromosome"/>
</dbReference>
<evidence type="ECO:0000259" key="2">
    <source>
        <dbReference type="PROSITE" id="PS51352"/>
    </source>
</evidence>
<sequence>MSETRSKRRRWIVWGVEILFFIVLFLAIKAWVQRDMISGEAPALSGYDLNGELVSLADFRGQTVLVHFWATWCRICQLEQGSIETLSHSWPVLTIATQSGNAQELREHMAANGLTHTVIVDADGRLAANYGVRGVPASFVVDGNGEIRFRETGFTTGWGLRTRLWLARVL</sequence>
<dbReference type="GO" id="GO:0016491">
    <property type="term" value="F:oxidoreductase activity"/>
    <property type="evidence" value="ECO:0007669"/>
    <property type="project" value="InterPro"/>
</dbReference>
<dbReference type="SUPFAM" id="SSF52833">
    <property type="entry name" value="Thioredoxin-like"/>
    <property type="match status" value="1"/>
</dbReference>
<dbReference type="KEGG" id="tgr:Tgr7_3068"/>
<dbReference type="PANTHER" id="PTHR42852">
    <property type="entry name" value="THIOL:DISULFIDE INTERCHANGE PROTEIN DSBE"/>
    <property type="match status" value="1"/>
</dbReference>
<organism evidence="3 4">
    <name type="scientific">Thioalkalivibrio sulfidiphilus (strain HL-EbGR7)</name>
    <dbReference type="NCBI Taxonomy" id="396588"/>
    <lineage>
        <taxon>Bacteria</taxon>
        <taxon>Pseudomonadati</taxon>
        <taxon>Pseudomonadota</taxon>
        <taxon>Gammaproteobacteria</taxon>
        <taxon>Chromatiales</taxon>
        <taxon>Ectothiorhodospiraceae</taxon>
        <taxon>Thioalkalivibrio</taxon>
    </lineage>
</organism>
<dbReference type="HOGENOM" id="CLU_042529_10_0_6"/>
<accession>B8GPZ0</accession>
<dbReference type="AlphaFoldDB" id="B8GPZ0"/>
<dbReference type="EMBL" id="CP001339">
    <property type="protein sequence ID" value="ACL74137.1"/>
    <property type="molecule type" value="Genomic_DNA"/>
</dbReference>
<dbReference type="OrthoDB" id="9788279at2"/>
<dbReference type="CDD" id="cd03011">
    <property type="entry name" value="TlpA_like_ScsD_MtbDsbE"/>
    <property type="match status" value="1"/>
</dbReference>
<dbReference type="RefSeq" id="WP_012639599.1">
    <property type="nucleotide sequence ID" value="NC_011901.1"/>
</dbReference>
<dbReference type="Pfam" id="PF00578">
    <property type="entry name" value="AhpC-TSA"/>
    <property type="match status" value="1"/>
</dbReference>
<dbReference type="InterPro" id="IPR036249">
    <property type="entry name" value="Thioredoxin-like_sf"/>
</dbReference>
<evidence type="ECO:0000313" key="3">
    <source>
        <dbReference type="EMBL" id="ACL74137.1"/>
    </source>
</evidence>
<protein>
    <submittedName>
        <fullName evidence="3">Suppressor for copper-sensitivity D, putative</fullName>
    </submittedName>
</protein>